<dbReference type="Proteomes" id="UP000095287">
    <property type="component" value="Unplaced"/>
</dbReference>
<reference evidence="2" key="1">
    <citation type="submission" date="2016-11" db="UniProtKB">
        <authorList>
            <consortium name="WormBaseParasite"/>
        </authorList>
    </citation>
    <scope>IDENTIFICATION</scope>
</reference>
<dbReference type="WBParaSite" id="L893_g25637.t1">
    <property type="protein sequence ID" value="L893_g25637.t1"/>
    <property type="gene ID" value="L893_g25637"/>
</dbReference>
<accession>A0A1I7ZE62</accession>
<protein>
    <submittedName>
        <fullName evidence="2">Ovule protein</fullName>
    </submittedName>
</protein>
<evidence type="ECO:0000313" key="1">
    <source>
        <dbReference type="Proteomes" id="UP000095287"/>
    </source>
</evidence>
<keyword evidence="1" id="KW-1185">Reference proteome</keyword>
<organism evidence="1 2">
    <name type="scientific">Steinernema glaseri</name>
    <dbReference type="NCBI Taxonomy" id="37863"/>
    <lineage>
        <taxon>Eukaryota</taxon>
        <taxon>Metazoa</taxon>
        <taxon>Ecdysozoa</taxon>
        <taxon>Nematoda</taxon>
        <taxon>Chromadorea</taxon>
        <taxon>Rhabditida</taxon>
        <taxon>Tylenchina</taxon>
        <taxon>Panagrolaimomorpha</taxon>
        <taxon>Strongyloidoidea</taxon>
        <taxon>Steinernematidae</taxon>
        <taxon>Steinernema</taxon>
    </lineage>
</organism>
<dbReference type="AlphaFoldDB" id="A0A1I7ZE62"/>
<name>A0A1I7ZE62_9BILA</name>
<proteinExistence type="predicted"/>
<evidence type="ECO:0000313" key="2">
    <source>
        <dbReference type="WBParaSite" id="L893_g25637.t1"/>
    </source>
</evidence>
<sequence>MCRSRETKLIKLLLIKFNLYASGLRSLVLPKLGTVWRLQTSSCDSLFNGFGLRWLLVQSYSYKDNKLSTGNP</sequence>